<accession>A0A8S1RGX4</accession>
<comment type="caution">
    <text evidence="1">The sequence shown here is derived from an EMBL/GenBank/DDBJ whole genome shotgun (WGS) entry which is preliminary data.</text>
</comment>
<evidence type="ECO:0000313" key="1">
    <source>
        <dbReference type="EMBL" id="CAD8126210.1"/>
    </source>
</evidence>
<keyword evidence="2" id="KW-1185">Reference proteome</keyword>
<name>A0A8S1RGX4_9CILI</name>
<dbReference type="AlphaFoldDB" id="A0A8S1RGX4"/>
<evidence type="ECO:0000313" key="2">
    <source>
        <dbReference type="Proteomes" id="UP000692954"/>
    </source>
</evidence>
<reference evidence="1" key="1">
    <citation type="submission" date="2021-01" db="EMBL/GenBank/DDBJ databases">
        <authorList>
            <consortium name="Genoscope - CEA"/>
            <person name="William W."/>
        </authorList>
    </citation>
    <scope>NUCLEOTIDE SEQUENCE</scope>
</reference>
<protein>
    <submittedName>
        <fullName evidence="1">Uncharacterized protein</fullName>
    </submittedName>
</protein>
<gene>
    <name evidence="1" type="ORF">PSON_ATCC_30995.1.T1650103</name>
</gene>
<dbReference type="Proteomes" id="UP000692954">
    <property type="component" value="Unassembled WGS sequence"/>
</dbReference>
<sequence length="296" mass="33030">MENQKQVLVLKLNYGNSLQILPLHISDLTITSSFNFQKQWRYYSFTILGTELSTRLVLDSQNTEQFVYKGYYSIAYYIANTDQLQYTLYFQFTVTVLRSNGAAVDTSFKPISQKESVGCTPNLPCVITAATTLKWCTDLKCTAYETPDLHLNDQFVLQQIVTTAGLTNYYLTGTEVWYTGGGLNKKATLEQVINTTPGQAIIQLKAEIAWRAVTIRVTSVLANASSGRRLLVQSTYDTVNGQTEQIECIKAKGSETCATCEQECQANGFARDGCEECSFSQQIAFVFLALLLALTF</sequence>
<organism evidence="1 2">
    <name type="scientific">Paramecium sonneborni</name>
    <dbReference type="NCBI Taxonomy" id="65129"/>
    <lineage>
        <taxon>Eukaryota</taxon>
        <taxon>Sar</taxon>
        <taxon>Alveolata</taxon>
        <taxon>Ciliophora</taxon>
        <taxon>Intramacronucleata</taxon>
        <taxon>Oligohymenophorea</taxon>
        <taxon>Peniculida</taxon>
        <taxon>Parameciidae</taxon>
        <taxon>Paramecium</taxon>
    </lineage>
</organism>
<dbReference type="EMBL" id="CAJJDN010000165">
    <property type="protein sequence ID" value="CAD8126210.1"/>
    <property type="molecule type" value="Genomic_DNA"/>
</dbReference>
<proteinExistence type="predicted"/>